<proteinExistence type="predicted"/>
<evidence type="ECO:0000313" key="1">
    <source>
        <dbReference type="EMBL" id="GAU25399.1"/>
    </source>
</evidence>
<keyword evidence="2" id="KW-1185">Reference proteome</keyword>
<organism evidence="1 2">
    <name type="scientific">Trifolium subterraneum</name>
    <name type="common">Subterranean clover</name>
    <dbReference type="NCBI Taxonomy" id="3900"/>
    <lineage>
        <taxon>Eukaryota</taxon>
        <taxon>Viridiplantae</taxon>
        <taxon>Streptophyta</taxon>
        <taxon>Embryophyta</taxon>
        <taxon>Tracheophyta</taxon>
        <taxon>Spermatophyta</taxon>
        <taxon>Magnoliopsida</taxon>
        <taxon>eudicotyledons</taxon>
        <taxon>Gunneridae</taxon>
        <taxon>Pentapetalae</taxon>
        <taxon>rosids</taxon>
        <taxon>fabids</taxon>
        <taxon>Fabales</taxon>
        <taxon>Fabaceae</taxon>
        <taxon>Papilionoideae</taxon>
        <taxon>50 kb inversion clade</taxon>
        <taxon>NPAAA clade</taxon>
        <taxon>Hologalegina</taxon>
        <taxon>IRL clade</taxon>
        <taxon>Trifolieae</taxon>
        <taxon>Trifolium</taxon>
    </lineage>
</organism>
<sequence>MQLDDWVLCRIYNKKGKIEKYNDTKPIMFSKEVEFENETKPKIEMNGQDDFRIINDQLYIDTSDSVPQFHTDSSCSEHVVSPDVMYDKEVQSEPKWNEFVLGPDPVSAFDFQLNFMDDGEDDYFTPQVMVMGFENDPLGG</sequence>
<evidence type="ECO:0008006" key="3">
    <source>
        <dbReference type="Google" id="ProtNLM"/>
    </source>
</evidence>
<gene>
    <name evidence="1" type="ORF">TSUD_70510</name>
</gene>
<dbReference type="Proteomes" id="UP000242715">
    <property type="component" value="Unassembled WGS sequence"/>
</dbReference>
<protein>
    <recommendedName>
        <fullName evidence="3">NAC domain-containing protein</fullName>
    </recommendedName>
</protein>
<name>A0A2Z6N206_TRISU</name>
<dbReference type="EMBL" id="DF973311">
    <property type="protein sequence ID" value="GAU25399.1"/>
    <property type="molecule type" value="Genomic_DNA"/>
</dbReference>
<dbReference type="OrthoDB" id="1921961at2759"/>
<evidence type="ECO:0000313" key="2">
    <source>
        <dbReference type="Proteomes" id="UP000242715"/>
    </source>
</evidence>
<accession>A0A2Z6N206</accession>
<reference evidence="2" key="1">
    <citation type="journal article" date="2017" name="Front. Plant Sci.">
        <title>Climate Clever Clovers: New Paradigm to Reduce the Environmental Footprint of Ruminants by Breeding Low Methanogenic Forages Utilizing Haplotype Variation.</title>
        <authorList>
            <person name="Kaur P."/>
            <person name="Appels R."/>
            <person name="Bayer P.E."/>
            <person name="Keeble-Gagnere G."/>
            <person name="Wang J."/>
            <person name="Hirakawa H."/>
            <person name="Shirasawa K."/>
            <person name="Vercoe P."/>
            <person name="Stefanova K."/>
            <person name="Durmic Z."/>
            <person name="Nichols P."/>
            <person name="Revell C."/>
            <person name="Isobe S.N."/>
            <person name="Edwards D."/>
            <person name="Erskine W."/>
        </authorList>
    </citation>
    <scope>NUCLEOTIDE SEQUENCE [LARGE SCALE GENOMIC DNA]</scope>
    <source>
        <strain evidence="2">cv. Daliak</strain>
    </source>
</reference>
<dbReference type="AlphaFoldDB" id="A0A2Z6N206"/>